<keyword evidence="2" id="KW-1185">Reference proteome</keyword>
<evidence type="ECO:0000313" key="1">
    <source>
        <dbReference type="EMBL" id="BCX42735.1"/>
    </source>
</evidence>
<accession>A0ABN6GNJ8</accession>
<name>A0ABN6GNJ8_9GAMM</name>
<protein>
    <submittedName>
        <fullName evidence="1">Uncharacterized protein</fullName>
    </submittedName>
</protein>
<dbReference type="EMBL" id="AP024684">
    <property type="protein sequence ID" value="BCX42735.1"/>
    <property type="molecule type" value="Genomic_DNA"/>
</dbReference>
<organism evidence="1 2">
    <name type="scientific">Stenotrophomonas pavanii</name>
    <dbReference type="NCBI Taxonomy" id="487698"/>
    <lineage>
        <taxon>Bacteria</taxon>
        <taxon>Pseudomonadati</taxon>
        <taxon>Pseudomonadota</taxon>
        <taxon>Gammaproteobacteria</taxon>
        <taxon>Lysobacterales</taxon>
        <taxon>Lysobacteraceae</taxon>
        <taxon>Stenotrophomonas</taxon>
    </lineage>
</organism>
<proteinExistence type="predicted"/>
<evidence type="ECO:0000313" key="2">
    <source>
        <dbReference type="Proteomes" id="UP000825066"/>
    </source>
</evidence>
<gene>
    <name evidence="1" type="ORF">STNY_R09010</name>
</gene>
<dbReference type="Proteomes" id="UP000825066">
    <property type="component" value="Chromosome"/>
</dbReference>
<dbReference type="RefSeq" id="WP_130768460.1">
    <property type="nucleotide sequence ID" value="NZ_AP024684.1"/>
</dbReference>
<reference evidence="1 2" key="1">
    <citation type="submission" date="2021-05" db="EMBL/GenBank/DDBJ databases">
        <title>Complete Genome Sequence of Stenotrophomonas pavanii strain Y.</title>
        <authorList>
            <person name="Dohra H."/>
            <person name="Mohad Din A.R.J."/>
            <person name="Suzuki K."/>
            <person name="Fatma A."/>
            <person name="Honjyo M."/>
            <person name="Nishimura T."/>
            <person name="Moriuch R."/>
            <person name="Masuda K."/>
            <person name="Minoura A."/>
            <person name="Tashiro Y."/>
            <person name="Futamata H."/>
        </authorList>
    </citation>
    <scope>NUCLEOTIDE SEQUENCE [LARGE SCALE GENOMIC DNA]</scope>
    <source>
        <strain evidence="2">Y</strain>
    </source>
</reference>
<sequence length="66" mass="7172">MSAKNRLQGLEAKLRERGVVDVKFFFDHTRKPLLTGAVSDVIEVLDAVVGSRFEKAAAFGDSVHAA</sequence>